<proteinExistence type="predicted"/>
<evidence type="ECO:0000313" key="1">
    <source>
        <dbReference type="EMBL" id="MDQ0421727.1"/>
    </source>
</evidence>
<name>A0ABU0G8Q0_9HYPH</name>
<accession>A0ABU0G8Q0</accession>
<sequence>MGGSSSGKKSFTHDQKLAFVDAANPHQWYYTAENLHMQALSLWQNRGQSLITMTKIGHAPVTWDETNRATFLLAAFAMENMLKAFLVYENPSFIADGYLKEITTHDLWKLANRSSLVPHKVRDRWVFEAFCGGNESWARYPCGRDADGIQPEGHFTEKLWKKYCAMMQTYKEKIQRLLAKGWNGPYGHYGKWTFTDF</sequence>
<dbReference type="RefSeq" id="WP_307373626.1">
    <property type="nucleotide sequence ID" value="NZ_JAUSUW010000007.1"/>
</dbReference>
<reference evidence="1 2" key="1">
    <citation type="submission" date="2023-07" db="EMBL/GenBank/DDBJ databases">
        <title>Genomic Encyclopedia of Type Strains, Phase IV (KMG-IV): sequencing the most valuable type-strain genomes for metagenomic binning, comparative biology and taxonomic classification.</title>
        <authorList>
            <person name="Goeker M."/>
        </authorList>
    </citation>
    <scope>NUCLEOTIDE SEQUENCE [LARGE SCALE GENOMIC DNA]</scope>
    <source>
        <strain evidence="1 2">DSM 1111</strain>
    </source>
</reference>
<gene>
    <name evidence="1" type="ORF">J2045_002767</name>
</gene>
<comment type="caution">
    <text evidence="1">The sequence shown here is derived from an EMBL/GenBank/DDBJ whole genome shotgun (WGS) entry which is preliminary data.</text>
</comment>
<keyword evidence="2" id="KW-1185">Reference proteome</keyword>
<organism evidence="1 2">
    <name type="scientific">Peteryoungia aggregata LMG 23059</name>
    <dbReference type="NCBI Taxonomy" id="1368425"/>
    <lineage>
        <taxon>Bacteria</taxon>
        <taxon>Pseudomonadati</taxon>
        <taxon>Pseudomonadota</taxon>
        <taxon>Alphaproteobacteria</taxon>
        <taxon>Hyphomicrobiales</taxon>
        <taxon>Rhizobiaceae</taxon>
        <taxon>Peteryoungia</taxon>
    </lineage>
</organism>
<protein>
    <submittedName>
        <fullName evidence="1">Uncharacterized protein</fullName>
    </submittedName>
</protein>
<evidence type="ECO:0000313" key="2">
    <source>
        <dbReference type="Proteomes" id="UP001238496"/>
    </source>
</evidence>
<dbReference type="Proteomes" id="UP001238496">
    <property type="component" value="Unassembled WGS sequence"/>
</dbReference>
<dbReference type="EMBL" id="JAUSUW010000007">
    <property type="protein sequence ID" value="MDQ0421727.1"/>
    <property type="molecule type" value="Genomic_DNA"/>
</dbReference>